<organism evidence="3 4">
    <name type="scientific">Arabidopsis thaliana x Arabidopsis arenosa</name>
    <dbReference type="NCBI Taxonomy" id="1240361"/>
    <lineage>
        <taxon>Eukaryota</taxon>
        <taxon>Viridiplantae</taxon>
        <taxon>Streptophyta</taxon>
        <taxon>Embryophyta</taxon>
        <taxon>Tracheophyta</taxon>
        <taxon>Spermatophyta</taxon>
        <taxon>Magnoliopsida</taxon>
        <taxon>eudicotyledons</taxon>
        <taxon>Gunneridae</taxon>
        <taxon>Pentapetalae</taxon>
        <taxon>rosids</taxon>
        <taxon>malvids</taxon>
        <taxon>Brassicales</taxon>
        <taxon>Brassicaceae</taxon>
        <taxon>Camelineae</taxon>
        <taxon>Arabidopsis</taxon>
    </lineage>
</organism>
<keyword evidence="2" id="KW-1133">Transmembrane helix</keyword>
<proteinExistence type="predicted"/>
<sequence>MGISWSRPMRFVRCHSLEGLGRKTGTGASWNFPMRRTRRRPQEFGSVILGAILLVILLFLTYLLRELYYETKEVYKEARAEEEHLIRPSISDESEHPRPESVPADCSCDVRVESNSGTKQSMGKWFVGIQDGICSGTTITIGPSLKNEYYAGNDFVLGGQKDSDSD</sequence>
<evidence type="ECO:0000256" key="1">
    <source>
        <dbReference type="SAM" id="MobiDB-lite"/>
    </source>
</evidence>
<evidence type="ECO:0000313" key="4">
    <source>
        <dbReference type="Proteomes" id="UP000694240"/>
    </source>
</evidence>
<evidence type="ECO:0000256" key="2">
    <source>
        <dbReference type="SAM" id="Phobius"/>
    </source>
</evidence>
<keyword evidence="2" id="KW-0812">Transmembrane</keyword>
<reference evidence="3 4" key="1">
    <citation type="submission" date="2020-12" db="EMBL/GenBank/DDBJ databases">
        <title>Concerted genomic and epigenomic changes stabilize Arabidopsis allopolyploids.</title>
        <authorList>
            <person name="Chen Z."/>
        </authorList>
    </citation>
    <scope>NUCLEOTIDE SEQUENCE [LARGE SCALE GENOMIC DNA]</scope>
    <source>
        <strain evidence="3">Allo738</strain>
        <tissue evidence="3">Leaf</tissue>
    </source>
</reference>
<keyword evidence="4" id="KW-1185">Reference proteome</keyword>
<name>A0A8T1YYA3_9BRAS</name>
<comment type="caution">
    <text evidence="3">The sequence shown here is derived from an EMBL/GenBank/DDBJ whole genome shotgun (WGS) entry which is preliminary data.</text>
</comment>
<gene>
    <name evidence="3" type="ORF">ISN45_Aa06g022020</name>
</gene>
<dbReference type="Proteomes" id="UP000694240">
    <property type="component" value="Chromosome 11"/>
</dbReference>
<evidence type="ECO:0000313" key="3">
    <source>
        <dbReference type="EMBL" id="KAG7551535.1"/>
    </source>
</evidence>
<feature type="transmembrane region" description="Helical" evidence="2">
    <location>
        <begin position="44"/>
        <end position="64"/>
    </location>
</feature>
<dbReference type="AlphaFoldDB" id="A0A8T1YYA3"/>
<keyword evidence="2" id="KW-0472">Membrane</keyword>
<feature type="region of interest" description="Disordered" evidence="1">
    <location>
        <begin position="86"/>
        <end position="105"/>
    </location>
</feature>
<accession>A0A8T1YYA3</accession>
<dbReference type="EMBL" id="JAEFBK010000011">
    <property type="protein sequence ID" value="KAG7551535.1"/>
    <property type="molecule type" value="Genomic_DNA"/>
</dbReference>
<protein>
    <submittedName>
        <fullName evidence="3">Uncharacterized protein</fullName>
    </submittedName>
</protein>